<gene>
    <name evidence="1" type="ORF">TvY486_0008690</name>
</gene>
<accession>F9WL34</accession>
<name>F9WL34_TRYVY</name>
<dbReference type="EMBL" id="CAEX01000669">
    <property type="protein sequence ID" value="CCD18220.1"/>
    <property type="molecule type" value="Genomic_DNA"/>
</dbReference>
<protein>
    <recommendedName>
        <fullName evidence="3">Trypanosoma glutamic acid/alanine-rich protein domain-containing protein</fullName>
    </recommendedName>
</protein>
<proteinExistence type="predicted"/>
<dbReference type="Proteomes" id="UP000009027">
    <property type="component" value="Unassembled WGS sequence"/>
</dbReference>
<evidence type="ECO:0008006" key="3">
    <source>
        <dbReference type="Google" id="ProtNLM"/>
    </source>
</evidence>
<feature type="non-terminal residue" evidence="1">
    <location>
        <position position="348"/>
    </location>
</feature>
<keyword evidence="2" id="KW-1185">Reference proteome</keyword>
<evidence type="ECO:0000313" key="1">
    <source>
        <dbReference type="EMBL" id="CCD18220.1"/>
    </source>
</evidence>
<reference evidence="1 2" key="1">
    <citation type="journal article" date="2012" name="Proc. Natl. Acad. Sci. U.S.A.">
        <title>Antigenic diversity is generated by distinct evolutionary mechanisms in African trypanosome species.</title>
        <authorList>
            <person name="Jackson A.P."/>
            <person name="Berry A."/>
            <person name="Aslett M."/>
            <person name="Allison H.C."/>
            <person name="Burton P."/>
            <person name="Vavrova-Anderson J."/>
            <person name="Brown R."/>
            <person name="Browne H."/>
            <person name="Corton N."/>
            <person name="Hauser H."/>
            <person name="Gamble J."/>
            <person name="Gilderthorp R."/>
            <person name="Marcello L."/>
            <person name="McQuillan J."/>
            <person name="Otto T.D."/>
            <person name="Quail M.A."/>
            <person name="Sanders M.J."/>
            <person name="van Tonder A."/>
            <person name="Ginger M.L."/>
            <person name="Field M.C."/>
            <person name="Barry J.D."/>
            <person name="Hertz-Fowler C."/>
            <person name="Berriman M."/>
        </authorList>
    </citation>
    <scope>NUCLEOTIDE SEQUENCE</scope>
    <source>
        <strain evidence="1 2">Y486</strain>
    </source>
</reference>
<evidence type="ECO:0000313" key="2">
    <source>
        <dbReference type="Proteomes" id="UP000009027"/>
    </source>
</evidence>
<organism evidence="1 2">
    <name type="scientific">Trypanosoma vivax (strain Y486)</name>
    <dbReference type="NCBI Taxonomy" id="1055687"/>
    <lineage>
        <taxon>Eukaryota</taxon>
        <taxon>Discoba</taxon>
        <taxon>Euglenozoa</taxon>
        <taxon>Kinetoplastea</taxon>
        <taxon>Metakinetoplastina</taxon>
        <taxon>Trypanosomatida</taxon>
        <taxon>Trypanosomatidae</taxon>
        <taxon>Trypanosoma</taxon>
        <taxon>Duttonella</taxon>
    </lineage>
</organism>
<sequence length="348" mass="37117">MTLLSCQNSAKPTATYTFEHLAVVCHSTSCDLICTGDSQIKGTSKITAMEFGFCPAQLLIFAVVSGCIASAASQSAESELNDALCEMGSTRRSMEATFAALDHIALKLLDDAKAVDKRVSRLATINLTRGQMDDLKNKASRACGSVHDAANATRAALERLEDFLDRVEQCRYSDCPAELEGGEFRQAIERCSGAGPLNADVEEDVLVTDGDLANLDVWARSNEDEWGRAKGDVAGKALHSSSSYKNAYVALSIEFGAMVKDVAALLATVLSDLQSAVKAIPEASAACDETAKSIVVRSLSECQGVATEDARAHCDRLKKRLREIRVKNGLEGDLLNASVSGDDLISLV</sequence>
<dbReference type="AlphaFoldDB" id="F9WL34"/>